<comment type="cofactor">
    <cofactor evidence="1">
        <name>FAD</name>
        <dbReference type="ChEBI" id="CHEBI:57692"/>
    </cofactor>
</comment>
<dbReference type="Gene3D" id="3.30.43.10">
    <property type="entry name" value="Uridine Diphospho-n-acetylenolpyruvylglucosamine Reductase, domain 2"/>
    <property type="match status" value="1"/>
</dbReference>
<evidence type="ECO:0000256" key="3">
    <source>
        <dbReference type="ARBA" id="ARBA00022630"/>
    </source>
</evidence>
<dbReference type="GO" id="GO:0016491">
    <property type="term" value="F:oxidoreductase activity"/>
    <property type="evidence" value="ECO:0007669"/>
    <property type="project" value="UniProtKB-KW"/>
</dbReference>
<dbReference type="AlphaFoldDB" id="A0A437UJW9"/>
<evidence type="ECO:0000313" key="8">
    <source>
        <dbReference type="Proteomes" id="UP000288388"/>
    </source>
</evidence>
<dbReference type="EMBL" id="RYZS01000001">
    <property type="protein sequence ID" value="RVU93789.1"/>
    <property type="molecule type" value="Genomic_DNA"/>
</dbReference>
<reference evidence="7 8" key="1">
    <citation type="submission" date="2018-12" db="EMBL/GenBank/DDBJ databases">
        <title>A novel vanA-carrying plasmid in a clinical isolate of Enterococcus avium.</title>
        <authorList>
            <person name="Bernasconi O.J."/>
            <person name="Luzzaro F."/>
            <person name="Endimiani A."/>
        </authorList>
    </citation>
    <scope>NUCLEOTIDE SEQUENCE [LARGE SCALE GENOMIC DNA]</scope>
    <source>
        <strain evidence="7 8">LC0559/18</strain>
    </source>
</reference>
<dbReference type="PANTHER" id="PTHR42973">
    <property type="entry name" value="BINDING OXIDOREDUCTASE, PUTATIVE (AFU_ORTHOLOGUE AFUA_1G17690)-RELATED"/>
    <property type="match status" value="1"/>
</dbReference>
<keyword evidence="3" id="KW-0285">Flavoprotein</keyword>
<evidence type="ECO:0000256" key="5">
    <source>
        <dbReference type="ARBA" id="ARBA00023002"/>
    </source>
</evidence>
<evidence type="ECO:0000256" key="1">
    <source>
        <dbReference type="ARBA" id="ARBA00001974"/>
    </source>
</evidence>
<dbReference type="InterPro" id="IPR050416">
    <property type="entry name" value="FAD-linked_Oxidoreductase"/>
</dbReference>
<keyword evidence="4" id="KW-0274">FAD</keyword>
<evidence type="ECO:0000256" key="4">
    <source>
        <dbReference type="ARBA" id="ARBA00022827"/>
    </source>
</evidence>
<dbReference type="InterPro" id="IPR016169">
    <property type="entry name" value="FAD-bd_PCMH_sub2"/>
</dbReference>
<dbReference type="RefSeq" id="WP_127978172.1">
    <property type="nucleotide sequence ID" value="NZ_JAEMPA010000324.1"/>
</dbReference>
<evidence type="ECO:0000259" key="6">
    <source>
        <dbReference type="PROSITE" id="PS51387"/>
    </source>
</evidence>
<dbReference type="Pfam" id="PF01565">
    <property type="entry name" value="FAD_binding_4"/>
    <property type="match status" value="1"/>
</dbReference>
<name>A0A437UJW9_ENTAV</name>
<comment type="caution">
    <text evidence="7">The sequence shown here is derived from an EMBL/GenBank/DDBJ whole genome shotgun (WGS) entry which is preliminary data.</text>
</comment>
<dbReference type="InterPro" id="IPR036318">
    <property type="entry name" value="FAD-bd_PCMH-like_sf"/>
</dbReference>
<proteinExistence type="inferred from homology"/>
<evidence type="ECO:0000313" key="7">
    <source>
        <dbReference type="EMBL" id="RVU93789.1"/>
    </source>
</evidence>
<gene>
    <name evidence="7" type="ORF">EK398_02300</name>
</gene>
<organism evidence="7 8">
    <name type="scientific">Enterococcus avium</name>
    <name type="common">Streptococcus avium</name>
    <dbReference type="NCBI Taxonomy" id="33945"/>
    <lineage>
        <taxon>Bacteria</taxon>
        <taxon>Bacillati</taxon>
        <taxon>Bacillota</taxon>
        <taxon>Bacilli</taxon>
        <taxon>Lactobacillales</taxon>
        <taxon>Enterococcaceae</taxon>
        <taxon>Enterococcus</taxon>
    </lineage>
</organism>
<protein>
    <submittedName>
        <fullName evidence="7">FAD-binding oxidoreductase</fullName>
    </submittedName>
</protein>
<keyword evidence="5" id="KW-0560">Oxidoreductase</keyword>
<feature type="domain" description="FAD-binding PCMH-type" evidence="6">
    <location>
        <begin position="29"/>
        <end position="207"/>
    </location>
</feature>
<dbReference type="InterPro" id="IPR016166">
    <property type="entry name" value="FAD-bd_PCMH"/>
</dbReference>
<dbReference type="Gene3D" id="3.40.462.20">
    <property type="match status" value="1"/>
</dbReference>
<dbReference type="InterPro" id="IPR016167">
    <property type="entry name" value="FAD-bd_PCMH_sub1"/>
</dbReference>
<evidence type="ECO:0000256" key="2">
    <source>
        <dbReference type="ARBA" id="ARBA00005466"/>
    </source>
</evidence>
<dbReference type="SUPFAM" id="SSF56176">
    <property type="entry name" value="FAD-binding/transporter-associated domain-like"/>
    <property type="match status" value="1"/>
</dbReference>
<accession>A0A437UJW9</accession>
<dbReference type="PANTHER" id="PTHR42973:SF39">
    <property type="entry name" value="FAD-BINDING PCMH-TYPE DOMAIN-CONTAINING PROTEIN"/>
    <property type="match status" value="1"/>
</dbReference>
<dbReference type="Proteomes" id="UP000288388">
    <property type="component" value="Unassembled WGS sequence"/>
</dbReference>
<sequence length="446" mass="49650">MQKELPQSLKDVAVFPEDPRYDKVRSNDFKVGQPEIVILAETEEQVMETINYTARIRQDQNEKFPLSVRCGGHGLAATSVNDQGVILDLSQMNQISVVDKEKGLVNVQAGALWSDVAVKLHSDQLVISSGDHGDTGVGGLAVSGGMGTILRSFGLTIDKVIEATIITADGKKHIVDKENEPDLFWGIRGGGGQFGVVTEFLFQADKATAVNSKIANPMIVQTINYSITDLFEFIQGWHNWFKTASNKLTSTLFLNKGPDQTITVQTRNFWYGEETSESKNVLEQALRLGTVSATTEILMNYSDFFPDEHARIEGKNPVFAKNTLVTHIPQEIAVEIEKLLELSFVYGVELRALGGAVNEKTADFNAWPFREAEIMIAYFFNKEYTDQAIQLFQPIQEFGQGVYGAYSSDTSQEENARVWPGATGKKIKEVKEKYDPTNLFDQNRQL</sequence>
<dbReference type="Gene3D" id="3.30.465.10">
    <property type="match status" value="1"/>
</dbReference>
<dbReference type="InterPro" id="IPR006094">
    <property type="entry name" value="Oxid_FAD_bind_N"/>
</dbReference>
<dbReference type="GO" id="GO:0071949">
    <property type="term" value="F:FAD binding"/>
    <property type="evidence" value="ECO:0007669"/>
    <property type="project" value="InterPro"/>
</dbReference>
<dbReference type="PROSITE" id="PS51387">
    <property type="entry name" value="FAD_PCMH"/>
    <property type="match status" value="1"/>
</dbReference>
<comment type="similarity">
    <text evidence="2">Belongs to the oxygen-dependent FAD-linked oxidoreductase family.</text>
</comment>